<dbReference type="RefSeq" id="WP_151917217.1">
    <property type="nucleotide sequence ID" value="NZ_RQSP01000029.1"/>
</dbReference>
<name>A0A5N5RHL4_9BIFI</name>
<sequence length="173" mass="19033">MTESPQQRRAMWRIVLTVLLILAVAIGSIVAGANWNRWFGGGSGNASSQIETEGEDWTGDRPTYTGKKNTDTIDIPGFDSMTFKAGATTQSVNLYNPEQNTCYFRLTLVLADGTRIWQSKLIEPGKGLHEIELSQPLSVGDYEGVTLQYECFSLDDQSQLNGSDITLTLHVIA</sequence>
<dbReference type="Proteomes" id="UP000326336">
    <property type="component" value="Unassembled WGS sequence"/>
</dbReference>
<organism evidence="2 3">
    <name type="scientific">Bifidobacterium jacchi</name>
    <dbReference type="NCBI Taxonomy" id="2490545"/>
    <lineage>
        <taxon>Bacteria</taxon>
        <taxon>Bacillati</taxon>
        <taxon>Actinomycetota</taxon>
        <taxon>Actinomycetes</taxon>
        <taxon>Bifidobacteriales</taxon>
        <taxon>Bifidobacteriaceae</taxon>
        <taxon>Bifidobacterium</taxon>
    </lineage>
</organism>
<gene>
    <name evidence="2" type="ORF">EHS19_07885</name>
</gene>
<dbReference type="GO" id="GO:0032259">
    <property type="term" value="P:methylation"/>
    <property type="evidence" value="ECO:0007669"/>
    <property type="project" value="UniProtKB-KW"/>
</dbReference>
<keyword evidence="2" id="KW-0489">Methyltransferase</keyword>
<dbReference type="EMBL" id="RQSP01000029">
    <property type="protein sequence ID" value="KAB5606251.1"/>
    <property type="molecule type" value="Genomic_DNA"/>
</dbReference>
<dbReference type="OrthoDB" id="2166499at2"/>
<feature type="region of interest" description="Disordered" evidence="1">
    <location>
        <begin position="45"/>
        <end position="70"/>
    </location>
</feature>
<dbReference type="GO" id="GO:0008168">
    <property type="term" value="F:methyltransferase activity"/>
    <property type="evidence" value="ECO:0007669"/>
    <property type="project" value="UniProtKB-KW"/>
</dbReference>
<keyword evidence="3" id="KW-1185">Reference proteome</keyword>
<dbReference type="AlphaFoldDB" id="A0A5N5RHL4"/>
<reference evidence="2 3" key="1">
    <citation type="journal article" date="2019" name="Int. J. Syst. Evol. Microbiol.">
        <title>Bifidobacterium jacchi sp. nov., isolated from the faeces of a baby common marmoset (Callithrix jacchus).</title>
        <authorList>
            <person name="Modesto M."/>
            <person name="Watanabe K."/>
            <person name="Arita M."/>
            <person name="Satti M."/>
            <person name="Oki K."/>
            <person name="Sciavilla P."/>
            <person name="Patavino C."/>
            <person name="Camma C."/>
            <person name="Michelini S."/>
            <person name="Sgorbati B."/>
            <person name="Mattarelli P."/>
        </authorList>
    </citation>
    <scope>NUCLEOTIDE SEQUENCE [LARGE SCALE GENOMIC DNA]</scope>
    <source>
        <strain evidence="2 3">MRM 9.3</strain>
    </source>
</reference>
<proteinExistence type="predicted"/>
<accession>A0A5N5RHL4</accession>
<evidence type="ECO:0000256" key="1">
    <source>
        <dbReference type="SAM" id="MobiDB-lite"/>
    </source>
</evidence>
<evidence type="ECO:0000313" key="3">
    <source>
        <dbReference type="Proteomes" id="UP000326336"/>
    </source>
</evidence>
<protein>
    <submittedName>
        <fullName evidence="2">tRNA (Uracil-5-)-methyltransferase</fullName>
    </submittedName>
</protein>
<comment type="caution">
    <text evidence="2">The sequence shown here is derived from an EMBL/GenBank/DDBJ whole genome shotgun (WGS) entry which is preliminary data.</text>
</comment>
<keyword evidence="2" id="KW-0808">Transferase</keyword>
<evidence type="ECO:0000313" key="2">
    <source>
        <dbReference type="EMBL" id="KAB5606251.1"/>
    </source>
</evidence>